<feature type="region of interest" description="Disordered" evidence="1">
    <location>
        <begin position="2388"/>
        <end position="2455"/>
    </location>
</feature>
<feature type="region of interest" description="Disordered" evidence="1">
    <location>
        <begin position="464"/>
        <end position="501"/>
    </location>
</feature>
<feature type="compositionally biased region" description="Polar residues" evidence="1">
    <location>
        <begin position="1704"/>
        <end position="1731"/>
    </location>
</feature>
<evidence type="ECO:0000313" key="2">
    <source>
        <dbReference type="EMBL" id="CAK9878284.1"/>
    </source>
</evidence>
<reference evidence="2" key="1">
    <citation type="submission" date="2024-03" db="EMBL/GenBank/DDBJ databases">
        <authorList>
            <consortium name="ELIXIR-Norway"/>
            <consortium name="Elixir Norway"/>
        </authorList>
    </citation>
    <scope>NUCLEOTIDE SEQUENCE</scope>
</reference>
<feature type="compositionally biased region" description="Polar residues" evidence="1">
    <location>
        <begin position="2125"/>
        <end position="2145"/>
    </location>
</feature>
<dbReference type="PANTHER" id="PTHR31780:SF10">
    <property type="entry name" value="LD36051P"/>
    <property type="match status" value="1"/>
</dbReference>
<feature type="region of interest" description="Disordered" evidence="1">
    <location>
        <begin position="238"/>
        <end position="442"/>
    </location>
</feature>
<dbReference type="PANTHER" id="PTHR31780">
    <property type="entry name" value="STRESS RESPONSE PROTEIN NST1-RELATED"/>
    <property type="match status" value="1"/>
</dbReference>
<feature type="region of interest" description="Disordered" evidence="1">
    <location>
        <begin position="2122"/>
        <end position="2145"/>
    </location>
</feature>
<feature type="compositionally biased region" description="Polar residues" evidence="1">
    <location>
        <begin position="756"/>
        <end position="786"/>
    </location>
</feature>
<feature type="compositionally biased region" description="Basic and acidic residues" evidence="1">
    <location>
        <begin position="1149"/>
        <end position="1168"/>
    </location>
</feature>
<keyword evidence="3" id="KW-1185">Reference proteome</keyword>
<evidence type="ECO:0000313" key="3">
    <source>
        <dbReference type="Proteomes" id="UP001497522"/>
    </source>
</evidence>
<dbReference type="Proteomes" id="UP001497522">
    <property type="component" value="Chromosome 6"/>
</dbReference>
<protein>
    <recommendedName>
        <fullName evidence="4">BAT2 N-terminal domain-containing protein</fullName>
    </recommendedName>
</protein>
<feature type="compositionally biased region" description="Polar residues" evidence="1">
    <location>
        <begin position="2394"/>
        <end position="2403"/>
    </location>
</feature>
<feature type="compositionally biased region" description="Basic and acidic residues" evidence="1">
    <location>
        <begin position="847"/>
        <end position="859"/>
    </location>
</feature>
<feature type="compositionally biased region" description="Basic and acidic residues" evidence="1">
    <location>
        <begin position="690"/>
        <end position="709"/>
    </location>
</feature>
<feature type="compositionally biased region" description="Basic and acidic residues" evidence="1">
    <location>
        <begin position="424"/>
        <end position="442"/>
    </location>
</feature>
<feature type="compositionally biased region" description="Basic and acidic residues" evidence="1">
    <location>
        <begin position="464"/>
        <end position="477"/>
    </location>
</feature>
<feature type="region of interest" description="Disordered" evidence="1">
    <location>
        <begin position="2467"/>
        <end position="2559"/>
    </location>
</feature>
<feature type="compositionally biased region" description="Basic and acidic residues" evidence="1">
    <location>
        <begin position="716"/>
        <end position="736"/>
    </location>
</feature>
<feature type="compositionally biased region" description="Low complexity" evidence="1">
    <location>
        <begin position="34"/>
        <end position="54"/>
    </location>
</feature>
<feature type="compositionally biased region" description="Polar residues" evidence="1">
    <location>
        <begin position="1523"/>
        <end position="1535"/>
    </location>
</feature>
<proteinExistence type="predicted"/>
<feature type="compositionally biased region" description="Polar residues" evidence="1">
    <location>
        <begin position="2001"/>
        <end position="2025"/>
    </location>
</feature>
<feature type="compositionally biased region" description="Basic and acidic residues" evidence="1">
    <location>
        <begin position="915"/>
        <end position="943"/>
    </location>
</feature>
<accession>A0ABP1BQG2</accession>
<feature type="compositionally biased region" description="Low complexity" evidence="1">
    <location>
        <begin position="242"/>
        <end position="256"/>
    </location>
</feature>
<feature type="compositionally biased region" description="Acidic residues" evidence="1">
    <location>
        <begin position="1169"/>
        <end position="1212"/>
    </location>
</feature>
<feature type="compositionally biased region" description="Polar residues" evidence="1">
    <location>
        <begin position="2536"/>
        <end position="2547"/>
    </location>
</feature>
<feature type="compositionally biased region" description="Basic and acidic residues" evidence="1">
    <location>
        <begin position="1101"/>
        <end position="1115"/>
    </location>
</feature>
<feature type="region of interest" description="Disordered" evidence="1">
    <location>
        <begin position="690"/>
        <end position="1021"/>
    </location>
</feature>
<feature type="compositionally biased region" description="Basic and acidic residues" evidence="1">
    <location>
        <begin position="190"/>
        <end position="209"/>
    </location>
</feature>
<dbReference type="CDD" id="cd22249">
    <property type="entry name" value="UDM1_RNF168_RNF169-like"/>
    <property type="match status" value="2"/>
</dbReference>
<feature type="compositionally biased region" description="Basic and acidic residues" evidence="1">
    <location>
        <begin position="1805"/>
        <end position="1839"/>
    </location>
</feature>
<feature type="region of interest" description="Disordered" evidence="1">
    <location>
        <begin position="1518"/>
        <end position="1576"/>
    </location>
</feature>
<name>A0ABP1BQG2_9BRYO</name>
<feature type="compositionally biased region" description="Polar residues" evidence="1">
    <location>
        <begin position="2473"/>
        <end position="2501"/>
    </location>
</feature>
<feature type="compositionally biased region" description="Low complexity" evidence="1">
    <location>
        <begin position="2404"/>
        <end position="2424"/>
    </location>
</feature>
<feature type="compositionally biased region" description="Basic and acidic residues" evidence="1">
    <location>
        <begin position="2030"/>
        <end position="2051"/>
    </location>
</feature>
<feature type="compositionally biased region" description="Basic and acidic residues" evidence="1">
    <location>
        <begin position="367"/>
        <end position="377"/>
    </location>
</feature>
<feature type="region of interest" description="Disordered" evidence="1">
    <location>
        <begin position="1062"/>
        <end position="1222"/>
    </location>
</feature>
<feature type="region of interest" description="Disordered" evidence="1">
    <location>
        <begin position="2000"/>
        <end position="2052"/>
    </location>
</feature>
<dbReference type="EMBL" id="OZ023707">
    <property type="protein sequence ID" value="CAK9878284.1"/>
    <property type="molecule type" value="Genomic_DNA"/>
</dbReference>
<feature type="compositionally biased region" description="Low complexity" evidence="1">
    <location>
        <begin position="1845"/>
        <end position="1860"/>
    </location>
</feature>
<evidence type="ECO:0008006" key="4">
    <source>
        <dbReference type="Google" id="ProtNLM"/>
    </source>
</evidence>
<feature type="compositionally biased region" description="Low complexity" evidence="1">
    <location>
        <begin position="2446"/>
        <end position="2455"/>
    </location>
</feature>
<feature type="compositionally biased region" description="Polar residues" evidence="1">
    <location>
        <begin position="1"/>
        <end position="18"/>
    </location>
</feature>
<feature type="compositionally biased region" description="Basic and acidic residues" evidence="1">
    <location>
        <begin position="1213"/>
        <end position="1222"/>
    </location>
</feature>
<feature type="region of interest" description="Disordered" evidence="1">
    <location>
        <begin position="1"/>
        <end position="73"/>
    </location>
</feature>
<gene>
    <name evidence="2" type="ORF">CSSPJE1EN2_LOCUS20070</name>
</gene>
<feature type="region of interest" description="Disordered" evidence="1">
    <location>
        <begin position="177"/>
        <end position="212"/>
    </location>
</feature>
<feature type="compositionally biased region" description="Polar residues" evidence="1">
    <location>
        <begin position="146"/>
        <end position="157"/>
    </location>
</feature>
<evidence type="ECO:0000256" key="1">
    <source>
        <dbReference type="SAM" id="MobiDB-lite"/>
    </source>
</evidence>
<feature type="compositionally biased region" description="Basic and acidic residues" evidence="1">
    <location>
        <begin position="345"/>
        <end position="358"/>
    </location>
</feature>
<organism evidence="2 3">
    <name type="scientific">Sphagnum jensenii</name>
    <dbReference type="NCBI Taxonomy" id="128206"/>
    <lineage>
        <taxon>Eukaryota</taxon>
        <taxon>Viridiplantae</taxon>
        <taxon>Streptophyta</taxon>
        <taxon>Embryophyta</taxon>
        <taxon>Bryophyta</taxon>
        <taxon>Sphagnophytina</taxon>
        <taxon>Sphagnopsida</taxon>
        <taxon>Sphagnales</taxon>
        <taxon>Sphagnaceae</taxon>
        <taxon>Sphagnum</taxon>
    </lineage>
</organism>
<feature type="region of interest" description="Disordered" evidence="1">
    <location>
        <begin position="1704"/>
        <end position="1763"/>
    </location>
</feature>
<feature type="region of interest" description="Disordered" evidence="1">
    <location>
        <begin position="1805"/>
        <end position="1861"/>
    </location>
</feature>
<sequence>MARASNSNTKFASVNLNRSYGRPAVVSPPNSMYSGGTVSGSAAARSRSSSTHGGMLLLTRPTKPQPPGTAVLKGSKVIVPGPVNLPSLRREHAGNDPTITLVGATGSSGWTKTQHEEETVVPAASTFLESTASAVKPGVYTPPRVHSQQLSPSPSTAKISGIEKAVVLRGEDFPTLQAALPPQPAAPQQRQKEMRQKQQEKQQEIKDQQRCLQQLSEQQQSLKTEVASASLFDGELHADQVSPSSERQSSSHPGPSAQSATLMVDASPASHPRQHSNWTDDERDSIPVFRPQGHGGYPEHSNQEGHLQHPIRSGRDQFGLAWPPSHRKTQPSFALGRAASPSWDNDQRHTTVGGDRDSVSVNNSSNRDGRIGHDNNGIREAGNRNWGGGSSRDSGSNGQGGFFRAGHRGEKEGGYGRLSTGGRESFHGRMENPNKDRWPNREEGFNMDVSLSLESASNREGFLGRESMRRQGGDHEGGYGSLGDAGRSEGSDSSKPGSFLARRTPVWESQMNFGRENSTYGGYHVDFGGIHGLDSFSPAAGVGIEPPLSSFSGLETKVFRKRRVEVKDSEIRDSEREAFEAELERVQKAQEQDRERKIKEKERAVEIAQKELEEHAKLVREEIERKVKLEEEAKEAAKRAEEEALEAAQKLEDERKLWEDKKRQVRLEEERRKENARQKLLELEERIARREAEKLKEEEESRLRQEERLVSLQQVQEKHELPIEEEVERKGEERLVDSSTGAGQDGDDQVPPFPSRTVTSPSLPQGSFQKTSFSSHELQTSPQVSGINVPPYRGHISTVSESSRRPSLPWRREHATGNGNEPVPVRNFPSIGRHKSSELQASMPSDSLHKARSYDDRGDSFYMRGINSVSFPFEGGPGETYKKESDPQSAEHQWVTEEPGLSNKRLASLSTSVGSDERVFQSSWEREGDSRWSRDRDSWRAGRDISGSFASPPHTPSYTQGSDMVEPPPYGRLRHSLAKQPRVPPPPLQLIPQRLPQKLLEPSAPPRASPLPQQSEVKTDIEYVPQQQEIAVDKQQSQEVLKGQEIENLIVARKHADVSQDEMLIPQRVDSNQPRREWQKPLSQSLRPQHLFAQVQGSPLKEVKEIPESSSHEIHSSSSEDPVLLSTQMLSEDKWEENNLTVSTIEEDLDKKDPDVLGEDKEFGKEEVVTDEEEDNNGQEGDEEGYEGYDENEEDEDDNGNDGGDYAEEEEDRGLPEQDLRADFENHEAVHKRESEGQSTVIVHEKLIENGLNDHDVRSEEVFTKHSSQPELEGQSERMEAMEMLQLQEGTQAQSLTTKVTVSTGESNGSIIRHSSPSPYQQPVSYVAIDSLQPDFAPVSSPLPGLEILSAVPAPLQFGLLPGSSLMQGSVPAIQIGSIQTPLHMLPQTGPQQLMHIPAVQPLTFQFGQLRQTVAISQHLPLVRQVASPSTVELCRDSQGSSIEQHDASAELQIQNPSMQGGDFLLVQPMSLLMKQTDQFAAGVSRTSVELEASEKSSISGKPGPLLEALERKSVDTGVSCKVSVSNPRKASLSHSRTRPREVVSALKNNEVSSPGRAAMGPSTGPKGDGMLSEHSLSSENFWQKSIGTRGGGSGVHGGGMLGQDHVRSITEGSLDNNSTSIGGLTQHAGADGVVVRTRPSRRNSFRRSDQRARVSVGAVENASSDGKPIFKQAVSAAGSSEPVFCTVSGINGRERFRITGVQAQERSCAEESNQTSKVTTEARSPQPSGQKLERTSSGEALQKTGVRSLVPPGNCTQPGDGVLGKYSSESAVNLPFNTGSVQVFQEPGGEALSDDFIEVRSKRQMLNDRRDQRAKENKAKSKDLKASQKQRFSEKFAKQSEATSVSLSGNGSKSSSRISDVYPSSTMNEIVNSNSQVGQPGTPPPVAITTLPILPGNSQALPLAPIGTPVPGSSGKWAKVLNLWQVVSLTQIQLEEAMKPGRFEAPRPQQLSIGEPSSMVLDPGMPVPSMARKDKLSSSAAGPIGSLLAGDRIQFGAMTSPPTAISNSHPHTPALNSVVGSSLGSRGEATADERNLTAKHTCGEEQRDQVDGSLDAEAEAEAAASAVAVAAISSDESVGSTHHVPHVGMVLQGMGVSTMMSSMMQSPMLEDAMAAGFPPDLSVEPSSMSRHGSTGQGPSSLLSVSGQSPFAGLEMLGNQMFPFGSSKEACLAPQGIGDQGAACVGWQPQHSSVDSHYGGPSPSSYADQYIDSGGVLPSHMLVYTNPFAHGGQFNKVGFMPTYLPSGKQPDWKHTTVWPSGPGVGISATDSLGGMMGVQRGSGNIQRMASGPSIVPGALPTGSFNLNSSAPFQIPNVDSSIHSQWLHRPVPMHNVPLSGPLMDFTMQQSRQGPTDMLDTVRAFNLNANSRQVSDTGFSSMDAAAQFPDELGLGDTSSSVKTAASQVNQGGNPSSGNGTTVGGNSEVLSAMGSKGGQVPPSYRERQVQSQQQGMVMGMGQAQIQHSVGMGDQRGPQQHGSPRFGSASTSWSGGQGQRKSSGTHGRPPMGDRGTSGEKLVTPSSKLKQVYVVKPSASPRRNSNIGTTMFNGAEVGQSGIGL</sequence>
<dbReference type="InterPro" id="IPR051195">
    <property type="entry name" value="Fungal_stress_NST1"/>
</dbReference>
<feature type="compositionally biased region" description="Low complexity" evidence="1">
    <location>
        <begin position="990"/>
        <end position="1000"/>
    </location>
</feature>
<feature type="region of interest" description="Disordered" evidence="1">
    <location>
        <begin position="138"/>
        <end position="157"/>
    </location>
</feature>